<evidence type="ECO:0000313" key="2">
    <source>
        <dbReference type="Proteomes" id="UP001172386"/>
    </source>
</evidence>
<name>A0ACC2ZV30_9EURO</name>
<sequence>MANNTSPPPRSGLSLYANLLDPTGNAPGTISSAPVTYNKPAEPSADDEAAKKQQALAASLRFQPTKRPQLAAQKAKAKAIASKLSALPKTKEQQETKKESDKPPAAVPSPPPPPPPAQKSTAADWIATASDDEDVNAYYAGSRQRGGRKKRKKNKDSTAATQHDWDDIYDPTRPNNYEEYKHSEEKIREVRDWKDLLYRHRMRTNRSSDPGSDSDRSLDGNRNRQFAPPSSMSFAPPPQFDEPPPPPPPPPQDDDEYVPPPAAAVPDDATGDDAFTRRMRMSGVQIPPPPPPPPPPPAEQPQPPAGQISKAPVRYNFPPADPELPSNEAELQEMEVDHEEGEEAPRSTRPGQAKFAERLLAKYGWSKGQGLGKEGTGVTTALYAKVDKRKKKSDAEGGGYVTPATTGRIMGGKQSQAGKEAEEGKFGAMSEVVRLQGMLRGMDLQAEMASEQGGIMQEIGEECSEKYGNVERVYIHAETDDDAGSFVFVYFTNQLSALRAVNALEGRIFNGNEIKARFWPKDKFEKGEYE</sequence>
<organism evidence="1 2">
    <name type="scientific">Neophaeococcomyces mojaviensis</name>
    <dbReference type="NCBI Taxonomy" id="3383035"/>
    <lineage>
        <taxon>Eukaryota</taxon>
        <taxon>Fungi</taxon>
        <taxon>Dikarya</taxon>
        <taxon>Ascomycota</taxon>
        <taxon>Pezizomycotina</taxon>
        <taxon>Eurotiomycetes</taxon>
        <taxon>Chaetothyriomycetidae</taxon>
        <taxon>Chaetothyriales</taxon>
        <taxon>Chaetothyriales incertae sedis</taxon>
        <taxon>Neophaeococcomyces</taxon>
    </lineage>
</organism>
<reference evidence="1" key="1">
    <citation type="submission" date="2022-10" db="EMBL/GenBank/DDBJ databases">
        <title>Culturing micro-colonial fungi from biological soil crusts in the Mojave desert and describing Neophaeococcomyces mojavensis, and introducing the new genera and species Taxawa tesnikishii.</title>
        <authorList>
            <person name="Kurbessoian T."/>
            <person name="Stajich J.E."/>
        </authorList>
    </citation>
    <scope>NUCLEOTIDE SEQUENCE</scope>
    <source>
        <strain evidence="1">JES_112</strain>
    </source>
</reference>
<dbReference type="EMBL" id="JAPDRQ010000258">
    <property type="protein sequence ID" value="KAJ9651421.1"/>
    <property type="molecule type" value="Genomic_DNA"/>
</dbReference>
<accession>A0ACC2ZV30</accession>
<proteinExistence type="predicted"/>
<evidence type="ECO:0000313" key="1">
    <source>
        <dbReference type="EMBL" id="KAJ9651421.1"/>
    </source>
</evidence>
<protein>
    <submittedName>
        <fullName evidence="1">Uncharacterized protein</fullName>
    </submittedName>
</protein>
<comment type="caution">
    <text evidence="1">The sequence shown here is derived from an EMBL/GenBank/DDBJ whole genome shotgun (WGS) entry which is preliminary data.</text>
</comment>
<keyword evidence="2" id="KW-1185">Reference proteome</keyword>
<dbReference type="Proteomes" id="UP001172386">
    <property type="component" value="Unassembled WGS sequence"/>
</dbReference>
<gene>
    <name evidence="1" type="ORF">H2198_009305</name>
</gene>